<feature type="region of interest" description="Disordered" evidence="1">
    <location>
        <begin position="74"/>
        <end position="107"/>
    </location>
</feature>
<proteinExistence type="predicted"/>
<dbReference type="SMART" id="SM01406">
    <property type="entry name" value="PAPA-1"/>
    <property type="match status" value="1"/>
</dbReference>
<reference evidence="3" key="1">
    <citation type="submission" date="2020-05" db="UniProtKB">
        <authorList>
            <consortium name="EnsemblMetazoa"/>
        </authorList>
    </citation>
    <scope>IDENTIFICATION</scope>
    <source>
        <strain evidence="3">TTRI</strain>
    </source>
</reference>
<feature type="region of interest" description="Disordered" evidence="1">
    <location>
        <begin position="137"/>
        <end position="217"/>
    </location>
</feature>
<dbReference type="GO" id="GO:0031011">
    <property type="term" value="C:Ino80 complex"/>
    <property type="evidence" value="ECO:0007669"/>
    <property type="project" value="InterPro"/>
</dbReference>
<evidence type="ECO:0000313" key="4">
    <source>
        <dbReference type="Proteomes" id="UP000078200"/>
    </source>
</evidence>
<keyword evidence="4" id="KW-1185">Reference proteome</keyword>
<organism evidence="3 4">
    <name type="scientific">Glossina austeni</name>
    <name type="common">Savannah tsetse fly</name>
    <dbReference type="NCBI Taxonomy" id="7395"/>
    <lineage>
        <taxon>Eukaryota</taxon>
        <taxon>Metazoa</taxon>
        <taxon>Ecdysozoa</taxon>
        <taxon>Arthropoda</taxon>
        <taxon>Hexapoda</taxon>
        <taxon>Insecta</taxon>
        <taxon>Pterygota</taxon>
        <taxon>Neoptera</taxon>
        <taxon>Endopterygota</taxon>
        <taxon>Diptera</taxon>
        <taxon>Brachycera</taxon>
        <taxon>Muscomorpha</taxon>
        <taxon>Hippoboscoidea</taxon>
        <taxon>Glossinidae</taxon>
        <taxon>Glossina</taxon>
    </lineage>
</organism>
<evidence type="ECO:0000313" key="3">
    <source>
        <dbReference type="EnsemblMetazoa" id="GAUT031608-PA"/>
    </source>
</evidence>
<feature type="compositionally biased region" description="Polar residues" evidence="1">
    <location>
        <begin position="204"/>
        <end position="217"/>
    </location>
</feature>
<protein>
    <recommendedName>
        <fullName evidence="2">INO80 complex subunit B-like conserved region domain-containing protein</fullName>
    </recommendedName>
</protein>
<accession>A0A1A9VB59</accession>
<feature type="compositionally biased region" description="Basic and acidic residues" evidence="1">
    <location>
        <begin position="171"/>
        <end position="195"/>
    </location>
</feature>
<dbReference type="Proteomes" id="UP000078200">
    <property type="component" value="Unassembled WGS sequence"/>
</dbReference>
<feature type="compositionally biased region" description="Basic and acidic residues" evidence="1">
    <location>
        <begin position="140"/>
        <end position="151"/>
    </location>
</feature>
<dbReference type="STRING" id="7395.A0A1A9VB59"/>
<evidence type="ECO:0000256" key="1">
    <source>
        <dbReference type="SAM" id="MobiDB-lite"/>
    </source>
</evidence>
<dbReference type="VEuPathDB" id="VectorBase:GAUT031608"/>
<dbReference type="InterPro" id="IPR006880">
    <property type="entry name" value="INO80B_C"/>
</dbReference>
<dbReference type="EnsemblMetazoa" id="GAUT031608-RA">
    <property type="protein sequence ID" value="GAUT031608-PA"/>
    <property type="gene ID" value="GAUT031608"/>
</dbReference>
<name>A0A1A9VB59_GLOAU</name>
<sequence>MGHKKLIEDESNATLQYVLDNNECELIQTICNTFLPITPRLLLERNDLRVCNDNDVQLVEMKEFVKELRTEAIPSTTSTSVTESEHVDETTKSRKRRDSGTSSEEERLLTAIEAGKLEEVDDVELKKIKDPKLMTARQRSIYDRNNDKKENPQTAEEIQKAQLKSQKRKHLADEKREKDKKKTMERLLKKQESKQKTSNKPKSAKSNQPMLRCRNTL</sequence>
<evidence type="ECO:0000259" key="2">
    <source>
        <dbReference type="SMART" id="SM01406"/>
    </source>
</evidence>
<dbReference type="AlphaFoldDB" id="A0A1A9VB59"/>
<feature type="compositionally biased region" description="Basic and acidic residues" evidence="1">
    <location>
        <begin position="83"/>
        <end position="92"/>
    </location>
</feature>
<feature type="domain" description="INO80 complex subunit B-like conserved region" evidence="2">
    <location>
        <begin position="156"/>
        <end position="217"/>
    </location>
</feature>